<proteinExistence type="predicted"/>
<protein>
    <submittedName>
        <fullName evidence="1">Uncharacterized protein</fullName>
    </submittedName>
</protein>
<organism evidence="1">
    <name type="scientific">Nymphaea colorata</name>
    <name type="common">pocket water lily</name>
    <dbReference type="NCBI Taxonomy" id="210225"/>
    <lineage>
        <taxon>Eukaryota</taxon>
        <taxon>Viridiplantae</taxon>
        <taxon>Streptophyta</taxon>
        <taxon>Embryophyta</taxon>
        <taxon>Tracheophyta</taxon>
        <taxon>Spermatophyta</taxon>
        <taxon>Magnoliopsida</taxon>
        <taxon>Nymphaeales</taxon>
        <taxon>Nymphaeaceae</taxon>
        <taxon>Nymphaea</taxon>
    </lineage>
</organism>
<reference evidence="1" key="1">
    <citation type="submission" date="2019-09" db="EMBL/GenBank/DDBJ databases">
        <authorList>
            <person name="Zhang L."/>
        </authorList>
    </citation>
    <scope>NUCLEOTIDE SEQUENCE</scope>
</reference>
<evidence type="ECO:0000313" key="1">
    <source>
        <dbReference type="EMBL" id="VVW27211.1"/>
    </source>
</evidence>
<sequence length="9" mass="1092">MVVFGRNNR</sequence>
<name>A0A5K1CTZ6_9MAGN</name>
<accession>A0A5K1CTZ6</accession>
<dbReference type="EMBL" id="LR721782">
    <property type="protein sequence ID" value="VVW27211.1"/>
    <property type="molecule type" value="Genomic_DNA"/>
</dbReference>
<gene>
    <name evidence="1" type="ORF">NYM_LOCUS16699</name>
</gene>